<gene>
    <name evidence="1" type="ORF">F383_25418</name>
</gene>
<accession>A0A0B0ML87</accession>
<protein>
    <submittedName>
        <fullName evidence="1">Uncharacterized protein</fullName>
    </submittedName>
</protein>
<name>A0A0B0ML87_GOSAR</name>
<dbReference type="EMBL" id="JRRC01303252">
    <property type="protein sequence ID" value="KHG02858.1"/>
    <property type="molecule type" value="Genomic_DNA"/>
</dbReference>
<dbReference type="AlphaFoldDB" id="A0A0B0ML87"/>
<dbReference type="Proteomes" id="UP000032142">
    <property type="component" value="Unassembled WGS sequence"/>
</dbReference>
<sequence>MQSHIDATVSDRVLLVNTYRNHISMPRSYSHITYRNPMS</sequence>
<comment type="caution">
    <text evidence="1">The sequence shown here is derived from an EMBL/GenBank/DDBJ whole genome shotgun (WGS) entry which is preliminary data.</text>
</comment>
<keyword evidence="2" id="KW-1185">Reference proteome</keyword>
<evidence type="ECO:0000313" key="2">
    <source>
        <dbReference type="Proteomes" id="UP000032142"/>
    </source>
</evidence>
<organism evidence="1 2">
    <name type="scientific">Gossypium arboreum</name>
    <name type="common">Tree cotton</name>
    <name type="synonym">Gossypium nanking</name>
    <dbReference type="NCBI Taxonomy" id="29729"/>
    <lineage>
        <taxon>Eukaryota</taxon>
        <taxon>Viridiplantae</taxon>
        <taxon>Streptophyta</taxon>
        <taxon>Embryophyta</taxon>
        <taxon>Tracheophyta</taxon>
        <taxon>Spermatophyta</taxon>
        <taxon>Magnoliopsida</taxon>
        <taxon>eudicotyledons</taxon>
        <taxon>Gunneridae</taxon>
        <taxon>Pentapetalae</taxon>
        <taxon>rosids</taxon>
        <taxon>malvids</taxon>
        <taxon>Malvales</taxon>
        <taxon>Malvaceae</taxon>
        <taxon>Malvoideae</taxon>
        <taxon>Gossypium</taxon>
    </lineage>
</organism>
<reference evidence="2" key="1">
    <citation type="submission" date="2014-09" db="EMBL/GenBank/DDBJ databases">
        <authorList>
            <person name="Mudge J."/>
            <person name="Ramaraj T."/>
            <person name="Lindquist I.E."/>
            <person name="Bharti A.K."/>
            <person name="Sundararajan A."/>
            <person name="Cameron C.T."/>
            <person name="Woodward J.E."/>
            <person name="May G.D."/>
            <person name="Brubaker C."/>
            <person name="Broadhvest J."/>
            <person name="Wilkins T.A."/>
        </authorList>
    </citation>
    <scope>NUCLEOTIDE SEQUENCE</scope>
    <source>
        <strain evidence="2">cv. AKA8401</strain>
    </source>
</reference>
<evidence type="ECO:0000313" key="1">
    <source>
        <dbReference type="EMBL" id="KHG02858.1"/>
    </source>
</evidence>
<proteinExistence type="predicted"/>